<dbReference type="InterPro" id="IPR000008">
    <property type="entry name" value="C2_dom"/>
</dbReference>
<sequence length="1857" mass="213372">MALSVGVRRLSQLPGHGERQVHLSFRGFTQKTRKVCCGPEAIFKELFRWPHYGKLVMGEMLSIKVYNCSKVFSNRAVHSPLVRADVWLMACGRACGAAEWLRVKELDKKTAALGRKLAKGLETEEEEEEEEDFYDTYDFEASGIIFSPVKRYPWHGLLSSPYKEECWFSHIFFQVGINVIEAQKLVGVNINPFVVVKVGEEKRHTATQKSTNCPFYNEYFLFDFYEPRDILLHRLIEISVFHSKKIPFLGTCIGTFKMDVETVYSQPDHRFFQKWAVISDPMDTRAGVKGFVKCNISVSARGDVVGFLPTYSRNQDEDIERNLLLPKRVPAERPWARVCIKLYRAEGLPSMRAGIMGGISKIIGERKVFIDPYVQVSFCGQQGETSVETSTTEPVWNEQISFIEMFPPLSRKIKVQVRDDTNVGDVAIATHYIDLQEISDPDRNGFNPTFGPAWVNLYGSPQNSTLWDVHKDLNEGMGEGIFYRGRILMAITVEIFSSPSAAERKLGYRMRGALRKMKLKKKSKKSKEKTKELSQLQGEGEAGSSQEAEQPREVTVEVEELHPLPENVLGRKDEFLLFAAFFEATMMDSSLSSKPVNFEISIGNYGKSEEVVTKGWQKVEKGEVKEERQPLLNADSDGELDAEILTPAVAAMNKSVTKSLRPESYSCLPMTHEKPCVYVWSYWEDHTWRLCISNRIVKLAERLVACSRCLSVACSFLVIQSLCCFSPCRQYSLSTERKTMARPNNLDRCRTKYLMRNTVSYGVWWWLPQCTLPDVLIWMLSNNRRVAYARIPAQNILYSVVEEEKGKDCAKIQTVPGLHTGEIFAKLEIYMWLGVTKYAKNCLAELMCLLLSGWPSPSGTPSLLFLPDFSYFQLRAHLYQARGILPADDNGLSDPFARVVFSTHCQTTRMLEETLSPMWNELLLFDQLIIDGKKEELKTETPIIIINLFSHNKFGSSEFLGQAFAVPQVKLVDEPYTKPALQFFDFYRGSKAAGELIATFELIELDYSGYLEPSVPEDVEPKEPDYLEDPRAGRFIIPEGIRPVLKEFRIEILFWGLRDLKRVNLFEVDEPQVIIECAGKKVESEVIVSYKENPNFTELVKYMDVELPEQVYLHPPLNIFVMEKRAFGRTVLVGSHVVSDVMKFSPRVLEEEPEDVPKGGSMSVLGGHFFRLNDLLFSLKAPLKKIPINKLVKKEDESEEEKTELEELDWWSKYYASLKELYNQVISCGSYGKKIIFYLFQIYNSELEHEFGNFEDWLCIFPLHRGKANEDEDGNEDEHYVGKYKGSFYVYPSEGAVTEPKVSQGIPRNRPIKVLVRVYIVKATNLSPADPNGKADPYVVVTVGKQQKDTKERYITKQLNPVFGEVLELTVSFPMESELTVAIFDHDLVGSDDLIGETKIDLENRFFSKHRANCGVAAQYDLNGYNMWRDAFKPTQILDSLCKKNSIPAAEYRWEEIKVDNKIFKVPPEASVRNKRGVADENLSLDVERKALYVLQHWEEMPGYGHKLVPEHVEIRSLYNPENPGLVQGSLHMWIDMFPNDVPAPPPVNIKPRLPVSYELRVIIWNTDNVILDDVNPVTGEPSSDIYVKSWIKGLDHDKQETDVHFNSLTGEGNFNWRFIFRFSYLPTEKEITYKKKDSVFSMEESEFQEPAVLVLQVWDYDRISANDFLGSIELKLHDMVWAAKSSEHCTIKMAKENATPRFSIFRNKRMRGWWPFIKLRDQEDDEREEREYKRKKKKMKWSSSVRPEDMEFTDPSGNKYFLTGKVEAEFQLLTVEEADKSPVGLGRKGPEPLEKPNRPKTTFSWFVNPMKTFVFFIWKRYKRYIIVLFVITVLTIFLVLLVYTMPGYISEKIING</sequence>
<keyword evidence="3" id="KW-0479">Metal-binding</keyword>
<keyword evidence="7 9" id="KW-0472">Membrane</keyword>
<reference evidence="11" key="1">
    <citation type="submission" date="2025-08" db="UniProtKB">
        <authorList>
            <consortium name="Ensembl"/>
        </authorList>
    </citation>
    <scope>IDENTIFICATION</scope>
</reference>
<evidence type="ECO:0000256" key="7">
    <source>
        <dbReference type="ARBA" id="ARBA00023136"/>
    </source>
</evidence>
<feature type="domain" description="C2" evidence="10">
    <location>
        <begin position="1542"/>
        <end position="1691"/>
    </location>
</feature>
<evidence type="ECO:0000259" key="10">
    <source>
        <dbReference type="PROSITE" id="PS50004"/>
    </source>
</evidence>
<dbReference type="Gene3D" id="2.60.40.150">
    <property type="entry name" value="C2 domain"/>
    <property type="match status" value="6"/>
</dbReference>
<evidence type="ECO:0000313" key="12">
    <source>
        <dbReference type="Proteomes" id="UP000694409"/>
    </source>
</evidence>
<dbReference type="GO" id="GO:0007009">
    <property type="term" value="P:plasma membrane organization"/>
    <property type="evidence" value="ECO:0007669"/>
    <property type="project" value="TreeGrafter"/>
</dbReference>
<dbReference type="Pfam" id="PF00168">
    <property type="entry name" value="C2"/>
    <property type="match status" value="4"/>
</dbReference>
<dbReference type="InterPro" id="IPR035892">
    <property type="entry name" value="C2_domain_sf"/>
</dbReference>
<dbReference type="SUPFAM" id="SSF49562">
    <property type="entry name" value="C2 domain (Calcium/lipid-binding domain, CaLB)"/>
    <property type="match status" value="6"/>
</dbReference>
<dbReference type="InterPro" id="IPR037723">
    <property type="entry name" value="C2D_Ferlin"/>
</dbReference>
<dbReference type="Proteomes" id="UP000694409">
    <property type="component" value="Unassembled WGS sequence"/>
</dbReference>
<dbReference type="GeneTree" id="ENSGT00940000160586"/>
<dbReference type="Ensembl" id="ENSSCAT00000018785.1">
    <property type="protein sequence ID" value="ENSSCAP00000016777.1"/>
    <property type="gene ID" value="ENSSCAG00000012214.1"/>
</dbReference>
<dbReference type="PANTHER" id="PTHR12546">
    <property type="entry name" value="FER-1-LIKE"/>
    <property type="match status" value="1"/>
</dbReference>
<dbReference type="InterPro" id="IPR032362">
    <property type="entry name" value="Ferlin_C"/>
</dbReference>
<keyword evidence="5" id="KW-0106">Calcium</keyword>
<feature type="transmembrane region" description="Helical" evidence="9">
    <location>
        <begin position="1826"/>
        <end position="1850"/>
    </location>
</feature>
<dbReference type="SMART" id="SM01202">
    <property type="entry name" value="FerI"/>
    <property type="match status" value="1"/>
</dbReference>
<dbReference type="CDD" id="cd08374">
    <property type="entry name" value="C2F_Ferlin"/>
    <property type="match status" value="1"/>
</dbReference>
<dbReference type="InterPro" id="IPR037724">
    <property type="entry name" value="C2E_Ferlin"/>
</dbReference>
<name>A0A8C9NEY4_SERCA</name>
<dbReference type="CDD" id="cd04037">
    <property type="entry name" value="C2E_Ferlin"/>
    <property type="match status" value="1"/>
</dbReference>
<dbReference type="CDD" id="cd04017">
    <property type="entry name" value="C2D_Ferlin"/>
    <property type="match status" value="1"/>
</dbReference>
<feature type="region of interest" description="Disordered" evidence="8">
    <location>
        <begin position="517"/>
        <end position="554"/>
    </location>
</feature>
<dbReference type="Pfam" id="PF16165">
    <property type="entry name" value="Ferlin_C"/>
    <property type="match status" value="1"/>
</dbReference>
<feature type="domain" description="C2" evidence="10">
    <location>
        <begin position="315"/>
        <end position="450"/>
    </location>
</feature>
<feature type="domain" description="C2" evidence="10">
    <location>
        <begin position="855"/>
        <end position="984"/>
    </location>
</feature>
<dbReference type="PROSITE" id="PS50004">
    <property type="entry name" value="C2"/>
    <property type="match status" value="6"/>
</dbReference>
<feature type="domain" description="C2" evidence="10">
    <location>
        <begin position="1296"/>
        <end position="1415"/>
    </location>
</feature>
<dbReference type="Pfam" id="PF08151">
    <property type="entry name" value="FerI"/>
    <property type="match status" value="1"/>
</dbReference>
<reference evidence="11" key="2">
    <citation type="submission" date="2025-09" db="UniProtKB">
        <authorList>
            <consortium name="Ensembl"/>
        </authorList>
    </citation>
    <scope>IDENTIFICATION</scope>
</reference>
<dbReference type="InterPro" id="IPR037725">
    <property type="entry name" value="C2F_Ferlin"/>
</dbReference>
<dbReference type="InterPro" id="IPR055072">
    <property type="entry name" value="Ferlin_DSRM"/>
</dbReference>
<feature type="transmembrane region" description="Helical" evidence="9">
    <location>
        <begin position="1803"/>
        <end position="1819"/>
    </location>
</feature>
<dbReference type="Pfam" id="PF22901">
    <property type="entry name" value="dsrm_Ferlin"/>
    <property type="match status" value="1"/>
</dbReference>
<keyword evidence="4" id="KW-0677">Repeat</keyword>
<evidence type="ECO:0000256" key="8">
    <source>
        <dbReference type="SAM" id="MobiDB-lite"/>
    </source>
</evidence>
<dbReference type="InterPro" id="IPR012561">
    <property type="entry name" value="Ferlin_B-domain"/>
</dbReference>
<dbReference type="SMART" id="SM01201">
    <property type="entry name" value="FerB"/>
    <property type="match status" value="1"/>
</dbReference>
<protein>
    <submittedName>
        <fullName evidence="11">Fer-1-like protein 4</fullName>
    </submittedName>
</protein>
<keyword evidence="2 9" id="KW-0812">Transmembrane</keyword>
<evidence type="ECO:0000256" key="9">
    <source>
        <dbReference type="SAM" id="Phobius"/>
    </source>
</evidence>
<dbReference type="CDD" id="cd04018">
    <property type="entry name" value="C2C_Ferlin"/>
    <property type="match status" value="1"/>
</dbReference>
<dbReference type="SMART" id="SM00239">
    <property type="entry name" value="C2"/>
    <property type="match status" value="5"/>
</dbReference>
<accession>A0A8C9NEY4</accession>
<organism evidence="11 12">
    <name type="scientific">Serinus canaria</name>
    <name type="common">Island canary</name>
    <name type="synonym">Fringilla canaria</name>
    <dbReference type="NCBI Taxonomy" id="9135"/>
    <lineage>
        <taxon>Eukaryota</taxon>
        <taxon>Metazoa</taxon>
        <taxon>Chordata</taxon>
        <taxon>Craniata</taxon>
        <taxon>Vertebrata</taxon>
        <taxon>Euteleostomi</taxon>
        <taxon>Archelosauria</taxon>
        <taxon>Archosauria</taxon>
        <taxon>Dinosauria</taxon>
        <taxon>Saurischia</taxon>
        <taxon>Theropoda</taxon>
        <taxon>Coelurosauria</taxon>
        <taxon>Aves</taxon>
        <taxon>Neognathae</taxon>
        <taxon>Neoaves</taxon>
        <taxon>Telluraves</taxon>
        <taxon>Australaves</taxon>
        <taxon>Passeriformes</taxon>
        <taxon>Passeroidea</taxon>
        <taxon>Fringillidae</taxon>
        <taxon>Carduelinae</taxon>
        <taxon>Serinus</taxon>
    </lineage>
</organism>
<dbReference type="CDD" id="cd04011">
    <property type="entry name" value="C2B_Ferlin"/>
    <property type="match status" value="1"/>
</dbReference>
<feature type="compositionally biased region" description="Basic residues" evidence="8">
    <location>
        <begin position="517"/>
        <end position="528"/>
    </location>
</feature>
<evidence type="ECO:0000256" key="2">
    <source>
        <dbReference type="ARBA" id="ARBA00022692"/>
    </source>
</evidence>
<feature type="domain" description="C2" evidence="10">
    <location>
        <begin position="152"/>
        <end position="276"/>
    </location>
</feature>
<dbReference type="FunFam" id="2.60.40.150:FF:000034">
    <property type="entry name" value="otoferlin isoform X2"/>
    <property type="match status" value="1"/>
</dbReference>
<evidence type="ECO:0000256" key="4">
    <source>
        <dbReference type="ARBA" id="ARBA00022737"/>
    </source>
</evidence>
<keyword evidence="12" id="KW-1185">Reference proteome</keyword>
<evidence type="ECO:0000313" key="11">
    <source>
        <dbReference type="Ensembl" id="ENSSCAP00000016777.1"/>
    </source>
</evidence>
<dbReference type="InterPro" id="IPR037722">
    <property type="entry name" value="C2C_Ferlin"/>
</dbReference>
<dbReference type="GO" id="GO:0016020">
    <property type="term" value="C:membrane"/>
    <property type="evidence" value="ECO:0007669"/>
    <property type="project" value="UniProtKB-SubCell"/>
</dbReference>
<gene>
    <name evidence="11" type="primary">LOC103823675</name>
</gene>
<dbReference type="PANTHER" id="PTHR12546:SF36">
    <property type="entry name" value="FER-1-LIKE PROTEIN 4"/>
    <property type="match status" value="1"/>
</dbReference>
<dbReference type="GO" id="GO:0046872">
    <property type="term" value="F:metal ion binding"/>
    <property type="evidence" value="ECO:0007669"/>
    <property type="project" value="UniProtKB-KW"/>
</dbReference>
<dbReference type="InterPro" id="IPR037721">
    <property type="entry name" value="Ferlin"/>
</dbReference>
<dbReference type="InterPro" id="IPR037720">
    <property type="entry name" value="C2B_Ferlin"/>
</dbReference>
<feature type="compositionally biased region" description="Low complexity" evidence="8">
    <location>
        <begin position="533"/>
        <end position="548"/>
    </location>
</feature>
<dbReference type="InterPro" id="IPR012968">
    <property type="entry name" value="FerIin_dom"/>
</dbReference>
<evidence type="ECO:0000256" key="5">
    <source>
        <dbReference type="ARBA" id="ARBA00022837"/>
    </source>
</evidence>
<evidence type="ECO:0000256" key="1">
    <source>
        <dbReference type="ARBA" id="ARBA00004167"/>
    </source>
</evidence>
<keyword evidence="6 9" id="KW-1133">Transmembrane helix</keyword>
<evidence type="ECO:0000256" key="6">
    <source>
        <dbReference type="ARBA" id="ARBA00022989"/>
    </source>
</evidence>
<comment type="subcellular location">
    <subcellularLocation>
        <location evidence="1">Membrane</location>
        <topology evidence="1">Single-pass membrane protein</topology>
    </subcellularLocation>
</comment>
<evidence type="ECO:0000256" key="3">
    <source>
        <dbReference type="ARBA" id="ARBA00022723"/>
    </source>
</evidence>
<dbReference type="Pfam" id="PF08150">
    <property type="entry name" value="FerB"/>
    <property type="match status" value="1"/>
</dbReference>
<dbReference type="OMA" id="DHTWRLC"/>
<feature type="domain" description="C2" evidence="10">
    <location>
        <begin position="1031"/>
        <end position="1156"/>
    </location>
</feature>
<proteinExistence type="predicted"/>